<dbReference type="OrthoDB" id="8061986at2759"/>
<dbReference type="VEuPathDB" id="VectorBase:MDOMA2_017366"/>
<reference evidence="3" key="2">
    <citation type="submission" date="2025-04" db="UniProtKB">
        <authorList>
            <consortium name="RefSeq"/>
        </authorList>
    </citation>
    <scope>IDENTIFICATION</scope>
    <source>
        <strain evidence="3">Aabys</strain>
    </source>
</reference>
<evidence type="ECO:0000313" key="2">
    <source>
        <dbReference type="Proteomes" id="UP001652621"/>
    </source>
</evidence>
<protein>
    <submittedName>
        <fullName evidence="3">Uncharacterized protein LOC101887569</fullName>
    </submittedName>
</protein>
<reference evidence="1" key="1">
    <citation type="submission" date="2020-05" db="UniProtKB">
        <authorList>
            <consortium name="EnsemblMetazoa"/>
        </authorList>
    </citation>
    <scope>IDENTIFICATION</scope>
    <source>
        <strain evidence="1">Aabys</strain>
    </source>
</reference>
<name>A0A1I8MKX4_MUSDO</name>
<evidence type="ECO:0000313" key="1">
    <source>
        <dbReference type="EnsemblMetazoa" id="MDOA006010-PA"/>
    </source>
</evidence>
<dbReference type="VEuPathDB" id="VectorBase:MDOA006010"/>
<dbReference type="GeneID" id="101887569"/>
<keyword evidence="2" id="KW-1185">Reference proteome</keyword>
<gene>
    <name evidence="1" type="primary">101887569</name>
    <name evidence="3" type="synonym">LOC101887569</name>
</gene>
<proteinExistence type="predicted"/>
<dbReference type="Proteomes" id="UP001652621">
    <property type="component" value="Unplaced"/>
</dbReference>
<evidence type="ECO:0000313" key="3">
    <source>
        <dbReference type="RefSeq" id="XP_005181616.1"/>
    </source>
</evidence>
<sequence>MENKENIITADLLLQQGLRNISTEVQQPPCKRRQTKALFRPWEENVQTSKINSKLQEKKSKVLQAQQNIRNISNQNASNLRFILEQPKYNPYNLITSANNQMEQQYLQQFYMAQQQQQYAIWMEQAYRTNLYLRHLQQIALQRQQQQLFVFGLPR</sequence>
<dbReference type="EnsemblMetazoa" id="MDOA006010-RA">
    <property type="protein sequence ID" value="MDOA006010-PA"/>
    <property type="gene ID" value="MDOA006010"/>
</dbReference>
<organism evidence="1">
    <name type="scientific">Musca domestica</name>
    <name type="common">House fly</name>
    <dbReference type="NCBI Taxonomy" id="7370"/>
    <lineage>
        <taxon>Eukaryota</taxon>
        <taxon>Metazoa</taxon>
        <taxon>Ecdysozoa</taxon>
        <taxon>Arthropoda</taxon>
        <taxon>Hexapoda</taxon>
        <taxon>Insecta</taxon>
        <taxon>Pterygota</taxon>
        <taxon>Neoptera</taxon>
        <taxon>Endopterygota</taxon>
        <taxon>Diptera</taxon>
        <taxon>Brachycera</taxon>
        <taxon>Muscomorpha</taxon>
        <taxon>Muscoidea</taxon>
        <taxon>Muscidae</taxon>
        <taxon>Musca</taxon>
    </lineage>
</organism>
<accession>A0A1I8MKX4</accession>
<dbReference type="KEGG" id="mde:101887569"/>
<dbReference type="RefSeq" id="XP_005181616.1">
    <property type="nucleotide sequence ID" value="XM_005181559.1"/>
</dbReference>
<dbReference type="AlphaFoldDB" id="A0A1I8MKX4"/>